<dbReference type="PANTHER" id="PTHR12570:SF9">
    <property type="entry name" value="MAGNESIUM TRANSPORTER NIPA8-RELATED"/>
    <property type="match status" value="1"/>
</dbReference>
<feature type="transmembrane region" description="Helical" evidence="6">
    <location>
        <begin position="29"/>
        <end position="46"/>
    </location>
</feature>
<organism evidence="7 8">
    <name type="scientific">Triparma strigata</name>
    <dbReference type="NCBI Taxonomy" id="1606541"/>
    <lineage>
        <taxon>Eukaryota</taxon>
        <taxon>Sar</taxon>
        <taxon>Stramenopiles</taxon>
        <taxon>Ochrophyta</taxon>
        <taxon>Bolidophyceae</taxon>
        <taxon>Parmales</taxon>
        <taxon>Triparmaceae</taxon>
        <taxon>Triparma</taxon>
    </lineage>
</organism>
<evidence type="ECO:0000313" key="7">
    <source>
        <dbReference type="EMBL" id="GMH54596.1"/>
    </source>
</evidence>
<evidence type="ECO:0000313" key="8">
    <source>
        <dbReference type="Proteomes" id="UP001165085"/>
    </source>
</evidence>
<feature type="transmembrane region" description="Helical" evidence="6">
    <location>
        <begin position="241"/>
        <end position="259"/>
    </location>
</feature>
<feature type="compositionally biased region" description="Basic and acidic residues" evidence="5">
    <location>
        <begin position="623"/>
        <end position="632"/>
    </location>
</feature>
<feature type="transmembrane region" description="Helical" evidence="6">
    <location>
        <begin position="279"/>
        <end position="300"/>
    </location>
</feature>
<evidence type="ECO:0000256" key="4">
    <source>
        <dbReference type="ARBA" id="ARBA00023136"/>
    </source>
</evidence>
<evidence type="ECO:0008006" key="9">
    <source>
        <dbReference type="Google" id="ProtNLM"/>
    </source>
</evidence>
<name>A0A9W6ZM85_9STRA</name>
<evidence type="ECO:0000256" key="3">
    <source>
        <dbReference type="ARBA" id="ARBA00022989"/>
    </source>
</evidence>
<proteinExistence type="predicted"/>
<evidence type="ECO:0000256" key="1">
    <source>
        <dbReference type="ARBA" id="ARBA00004141"/>
    </source>
</evidence>
<keyword evidence="8" id="KW-1185">Reference proteome</keyword>
<feature type="region of interest" description="Disordered" evidence="5">
    <location>
        <begin position="371"/>
        <end position="425"/>
    </location>
</feature>
<feature type="region of interest" description="Disordered" evidence="5">
    <location>
        <begin position="579"/>
        <end position="649"/>
    </location>
</feature>
<comment type="caution">
    <text evidence="7">The sequence shown here is derived from an EMBL/GenBank/DDBJ whole genome shotgun (WGS) entry which is preliminary data.</text>
</comment>
<feature type="region of interest" description="Disordered" evidence="5">
    <location>
        <begin position="72"/>
        <end position="98"/>
    </location>
</feature>
<dbReference type="Pfam" id="PF05653">
    <property type="entry name" value="Mg_trans_NIPA"/>
    <property type="match status" value="1"/>
</dbReference>
<reference evidence="8" key="1">
    <citation type="journal article" date="2023" name="Commun. Biol.">
        <title>Genome analysis of Parmales, the sister group of diatoms, reveals the evolutionary specialization of diatoms from phago-mixotrophs to photoautotrophs.</title>
        <authorList>
            <person name="Ban H."/>
            <person name="Sato S."/>
            <person name="Yoshikawa S."/>
            <person name="Yamada K."/>
            <person name="Nakamura Y."/>
            <person name="Ichinomiya M."/>
            <person name="Sato N."/>
            <person name="Blanc-Mathieu R."/>
            <person name="Endo H."/>
            <person name="Kuwata A."/>
            <person name="Ogata H."/>
        </authorList>
    </citation>
    <scope>NUCLEOTIDE SEQUENCE [LARGE SCALE GENOMIC DNA]</scope>
    <source>
        <strain evidence="8">NIES 3701</strain>
    </source>
</reference>
<dbReference type="AlphaFoldDB" id="A0A9W6ZM85"/>
<feature type="transmembrane region" description="Helical" evidence="6">
    <location>
        <begin position="312"/>
        <end position="334"/>
    </location>
</feature>
<dbReference type="EMBL" id="BRXY01000028">
    <property type="protein sequence ID" value="GMH54596.1"/>
    <property type="molecule type" value="Genomic_DNA"/>
</dbReference>
<feature type="compositionally biased region" description="Basic and acidic residues" evidence="5">
    <location>
        <begin position="579"/>
        <end position="590"/>
    </location>
</feature>
<dbReference type="Proteomes" id="UP001165085">
    <property type="component" value="Unassembled WGS sequence"/>
</dbReference>
<feature type="compositionally biased region" description="Basic and acidic residues" evidence="5">
    <location>
        <begin position="605"/>
        <end position="615"/>
    </location>
</feature>
<dbReference type="GO" id="GO:0015095">
    <property type="term" value="F:magnesium ion transmembrane transporter activity"/>
    <property type="evidence" value="ECO:0007669"/>
    <property type="project" value="InterPro"/>
</dbReference>
<feature type="transmembrane region" description="Helical" evidence="6">
    <location>
        <begin position="202"/>
        <end position="220"/>
    </location>
</feature>
<keyword evidence="4 6" id="KW-0472">Membrane</keyword>
<dbReference type="InterPro" id="IPR008521">
    <property type="entry name" value="Mg_trans_NIPA"/>
</dbReference>
<accession>A0A9W6ZM85</accession>
<evidence type="ECO:0000256" key="2">
    <source>
        <dbReference type="ARBA" id="ARBA00022692"/>
    </source>
</evidence>
<gene>
    <name evidence="7" type="ORF">TrST_g12192</name>
</gene>
<keyword evidence="3 6" id="KW-1133">Transmembrane helix</keyword>
<dbReference type="GO" id="GO:0016020">
    <property type="term" value="C:membrane"/>
    <property type="evidence" value="ECO:0007669"/>
    <property type="project" value="UniProtKB-SubCell"/>
</dbReference>
<evidence type="ECO:0000256" key="6">
    <source>
        <dbReference type="SAM" id="Phobius"/>
    </source>
</evidence>
<feature type="region of interest" description="Disordered" evidence="5">
    <location>
        <begin position="450"/>
        <end position="538"/>
    </location>
</feature>
<feature type="compositionally biased region" description="Basic and acidic residues" evidence="5">
    <location>
        <begin position="517"/>
        <end position="531"/>
    </location>
</feature>
<dbReference type="PANTHER" id="PTHR12570">
    <property type="match status" value="1"/>
</dbReference>
<comment type="subcellular location">
    <subcellularLocation>
        <location evidence="1">Membrane</location>
        <topology evidence="1">Multi-pass membrane protein</topology>
    </subcellularLocation>
</comment>
<protein>
    <recommendedName>
        <fullName evidence="9">Magnesium transporter</fullName>
    </recommendedName>
</protein>
<feature type="transmembrane region" description="Helical" evidence="6">
    <location>
        <begin position="163"/>
        <end position="182"/>
    </location>
</feature>
<dbReference type="OrthoDB" id="165382at2759"/>
<evidence type="ECO:0000256" key="5">
    <source>
        <dbReference type="SAM" id="MobiDB-lite"/>
    </source>
</evidence>
<keyword evidence="2 6" id="KW-0812">Transmembrane</keyword>
<sequence>MSANPIANITDCTEFEEEGGGDFLGVEKWIIGVVFGLLGSIAINTGNNIQSMGLMQLEEEAQRLRKERLQKSRGFEDNGHVSISPSDKLDDSEEDEEEFEPISAGQSKVWVIGTCVFVSGSLLNFASYPFAPQSMLASLESVQFVSNLLFGKIMHGAIITKSMWFGTGITLAGTLLAVAFSSKVALQLTLDDLQALWLEPAWILYLIMMGGAIVGLHLFYKIYEKKQLEGNPLPNSNVIMPIVYSVWSALFGTLSVSQAKVLGELLAINGDGECQSNVFAHWFTYVTIITWLLTVSVWLHRLNDALGKFNPLFIIPLLQCMFIFFAIVSGGIFFKEFSAFTAGQWCGFCAGVAIMFGGLVFLVPKDEVDDDDEDESFHSSNGKVVLSNPAVDNLPPPSPPMAKAQNVVASSGGGPRRKSISLIVKKPGTSARRKSVVEVVGHGIADFITGGPIEINGGGGGIGKSPKQEQRKPSFSSPAFSSGEKETKDTPSSQSPKQGGRMGRRRMSLAGALTVEMMKKEQKKKEKEERKQAKKRQTVEVEMLEAGFSDPLGQGLGLSLGLENPPPIEPLNKKLSFVKEDADSEKEGRGSRVKSVTGPQRKVAALKEKKEREKANSVAKAIEGGERQEMVEVAHPQQVSIEGSDEEKS</sequence>
<feature type="transmembrane region" description="Helical" evidence="6">
    <location>
        <begin position="340"/>
        <end position="363"/>
    </location>
</feature>